<dbReference type="EMBL" id="WIPF01000082">
    <property type="protein sequence ID" value="KAF3212490.1"/>
    <property type="molecule type" value="Genomic_DNA"/>
</dbReference>
<protein>
    <submittedName>
        <fullName evidence="2">Uncharacterized protein</fullName>
    </submittedName>
</protein>
<gene>
    <name evidence="3" type="ORF">TWF191_010489</name>
    <name evidence="2" type="ORF">TWF679_006095</name>
</gene>
<evidence type="ECO:0000313" key="4">
    <source>
        <dbReference type="Proteomes" id="UP000483672"/>
    </source>
</evidence>
<dbReference type="Proteomes" id="UP000614610">
    <property type="component" value="Unassembled WGS sequence"/>
</dbReference>
<dbReference type="Proteomes" id="UP000483672">
    <property type="component" value="Unassembled WGS sequence"/>
</dbReference>
<organism evidence="2 5">
    <name type="scientific">Orbilia oligospora</name>
    <name type="common">Nematode-trapping fungus</name>
    <name type="synonym">Arthrobotrys oligospora</name>
    <dbReference type="NCBI Taxonomy" id="2813651"/>
    <lineage>
        <taxon>Eukaryota</taxon>
        <taxon>Fungi</taxon>
        <taxon>Dikarya</taxon>
        <taxon>Ascomycota</taxon>
        <taxon>Pezizomycotina</taxon>
        <taxon>Orbiliomycetes</taxon>
        <taxon>Orbiliales</taxon>
        <taxon>Orbiliaceae</taxon>
        <taxon>Orbilia</taxon>
    </lineage>
</organism>
<feature type="transmembrane region" description="Helical" evidence="1">
    <location>
        <begin position="122"/>
        <end position="145"/>
    </location>
</feature>
<evidence type="ECO:0000313" key="2">
    <source>
        <dbReference type="EMBL" id="KAF3212324.1"/>
    </source>
</evidence>
<reference evidence="2 4" key="1">
    <citation type="submission" date="2019-06" db="EMBL/GenBank/DDBJ databases">
        <authorList>
            <person name="Palmer J.M."/>
        </authorList>
    </citation>
    <scope>NUCLEOTIDE SEQUENCE</scope>
    <source>
        <strain evidence="3 4">TWF191</strain>
        <strain evidence="2">TWF679</strain>
    </source>
</reference>
<comment type="caution">
    <text evidence="2">The sequence shown here is derived from an EMBL/GenBank/DDBJ whole genome shotgun (WGS) entry which is preliminary data.</text>
</comment>
<evidence type="ECO:0000313" key="3">
    <source>
        <dbReference type="EMBL" id="KAF3212490.1"/>
    </source>
</evidence>
<accession>A0A6G1MJE1</accession>
<sequence length="151" mass="16475">MSKVPADSQYLFTIMATAAGAPSSSSKDTPPTVLPYTARAARYRRRNASSFTNIKRENHHELPQTHTLNNVIQTTLVPSNRYLSKTVQTPQSLSHGLSPASQAATAVVLSPRGPLVARSFPIYGYVVLPFVPVIIIVGIIGWVVYKKKSNK</sequence>
<name>A0A6G1MJE1_ORBOL</name>
<keyword evidence="1" id="KW-0812">Transmembrane</keyword>
<dbReference type="OrthoDB" id="5386116at2759"/>
<dbReference type="EMBL" id="WIWT01000030">
    <property type="protein sequence ID" value="KAF3212324.1"/>
    <property type="molecule type" value="Genomic_DNA"/>
</dbReference>
<dbReference type="AlphaFoldDB" id="A0A6G1MJE1"/>
<evidence type="ECO:0000313" key="5">
    <source>
        <dbReference type="Proteomes" id="UP000614610"/>
    </source>
</evidence>
<keyword evidence="1" id="KW-1133">Transmembrane helix</keyword>
<keyword evidence="1" id="KW-0472">Membrane</keyword>
<evidence type="ECO:0000256" key="1">
    <source>
        <dbReference type="SAM" id="Phobius"/>
    </source>
</evidence>
<proteinExistence type="predicted"/>